<proteinExistence type="predicted"/>
<protein>
    <recommendedName>
        <fullName evidence="1">TnsA endonuclease N-terminal domain-containing protein</fullName>
    </recommendedName>
</protein>
<feature type="domain" description="TnsA endonuclease N-terminal" evidence="1">
    <location>
        <begin position="54"/>
        <end position="140"/>
    </location>
</feature>
<gene>
    <name evidence="2" type="ORF">SAMN05216205_3115</name>
</gene>
<sequence length="242" mass="26821">MIRDTDSPTFARDVARRVRRGRRALVLKSMKSKGGDLRVESALERDIGLMLDIDPRVTELAAQPFTLELQSNTVLPSRQHYRPRPGVKPRFYTPDFLCRLDDGSVLAIEAKHSRFLEAFEAKREAIENCLNSYGIGFMLVLDTAVSPTVMQALPSLHLLRAGYLEPLRATAEREISALLNSATCWSVEELALRLTSGRVGVLAGLLAGLLSADFSKSLFSPTSEVHAAYGDLSHFQLLQVRP</sequence>
<dbReference type="InterPro" id="IPR014833">
    <property type="entry name" value="TnsA_N"/>
</dbReference>
<dbReference type="Pfam" id="PF08722">
    <property type="entry name" value="Tn7_TnsA-like_N"/>
    <property type="match status" value="1"/>
</dbReference>
<evidence type="ECO:0000313" key="3">
    <source>
        <dbReference type="Proteomes" id="UP000199665"/>
    </source>
</evidence>
<dbReference type="EMBL" id="FNRV01000001">
    <property type="protein sequence ID" value="SEC73316.1"/>
    <property type="molecule type" value="Genomic_DNA"/>
</dbReference>
<name>A0ABY0Y129_9PSED</name>
<dbReference type="InterPro" id="IPR011856">
    <property type="entry name" value="tRNA_endonuc-like_dom_sf"/>
</dbReference>
<accession>A0ABY0Y129</accession>
<dbReference type="RefSeq" id="WP_090466233.1">
    <property type="nucleotide sequence ID" value="NZ_FNRV01000001.1"/>
</dbReference>
<dbReference type="Gene3D" id="3.40.1350.10">
    <property type="match status" value="1"/>
</dbReference>
<evidence type="ECO:0000313" key="2">
    <source>
        <dbReference type="EMBL" id="SEC73316.1"/>
    </source>
</evidence>
<evidence type="ECO:0000259" key="1">
    <source>
        <dbReference type="Pfam" id="PF08722"/>
    </source>
</evidence>
<dbReference type="Proteomes" id="UP000199665">
    <property type="component" value="Unassembled WGS sequence"/>
</dbReference>
<comment type="caution">
    <text evidence="2">The sequence shown here is derived from an EMBL/GenBank/DDBJ whole genome shotgun (WGS) entry which is preliminary data.</text>
</comment>
<organism evidence="2 3">
    <name type="scientific">Pseudomonas mohnii</name>
    <dbReference type="NCBI Taxonomy" id="395600"/>
    <lineage>
        <taxon>Bacteria</taxon>
        <taxon>Pseudomonadati</taxon>
        <taxon>Pseudomonadota</taxon>
        <taxon>Gammaproteobacteria</taxon>
        <taxon>Pseudomonadales</taxon>
        <taxon>Pseudomonadaceae</taxon>
        <taxon>Pseudomonas</taxon>
    </lineage>
</organism>
<keyword evidence="3" id="KW-1185">Reference proteome</keyword>
<reference evidence="2 3" key="1">
    <citation type="submission" date="2016-10" db="EMBL/GenBank/DDBJ databases">
        <authorList>
            <person name="Varghese N."/>
            <person name="Submissions S."/>
        </authorList>
    </citation>
    <scope>NUCLEOTIDE SEQUENCE [LARGE SCALE GENOMIC DNA]</scope>
    <source>
        <strain evidence="2 3">DSM 18327</strain>
    </source>
</reference>